<name>A0AA38TS95_9ASTR</name>
<evidence type="ECO:0000256" key="1">
    <source>
        <dbReference type="SAM" id="MobiDB-lite"/>
    </source>
</evidence>
<keyword evidence="3" id="KW-1185">Reference proteome</keyword>
<feature type="region of interest" description="Disordered" evidence="1">
    <location>
        <begin position="456"/>
        <end position="485"/>
    </location>
</feature>
<proteinExistence type="predicted"/>
<sequence>MLYGKACHLPFEFEYKALWALKKVHLNDIARTAKEWHDAHLKEVKVFKEGDKSRWIGPYVILKAYPSGYVDLMTERGSFKVNGHRLKLYNENDPVRNGEVCFLSEEPTLVKGNCNSIKFQQRPNRSHFAIAKLQVSRRDISMQVFLLPSFVFLCKSLPILRIHGVKESFIFSQCTRPPMLVFDSDNILRSEKMSLMIELDRLKKREAFKPLEERVPDHFGVLRFVSNDWEKALKTHEPIYYEPVLEFLATFSFDVEAYEEDRFDGPCIRFRLLGEWYGITLPRFGVLLGFFTAAQSRSEYFSHYFLTGASEPSAEFVGADFWATTGSGPYLSPIPRKILSLYPSIDFSIGCYSLFCLPESYQGEGAGRGSLASFAIDVPKRGKVHDKAGTGLCGGHFITVIAEKLGTLTPDVCETLTKLSRMGFLDKVLFRSMKLLAPGSRRGTFVWIGDATPNEGPIGSGQSSNLPGAIEQPSTGKSTRIGIYS</sequence>
<gene>
    <name evidence="2" type="ORF">OSB04_002124</name>
</gene>
<organism evidence="2 3">
    <name type="scientific">Centaurea solstitialis</name>
    <name type="common">yellow star-thistle</name>
    <dbReference type="NCBI Taxonomy" id="347529"/>
    <lineage>
        <taxon>Eukaryota</taxon>
        <taxon>Viridiplantae</taxon>
        <taxon>Streptophyta</taxon>
        <taxon>Embryophyta</taxon>
        <taxon>Tracheophyta</taxon>
        <taxon>Spermatophyta</taxon>
        <taxon>Magnoliopsida</taxon>
        <taxon>eudicotyledons</taxon>
        <taxon>Gunneridae</taxon>
        <taxon>Pentapetalae</taxon>
        <taxon>asterids</taxon>
        <taxon>campanulids</taxon>
        <taxon>Asterales</taxon>
        <taxon>Asteraceae</taxon>
        <taxon>Carduoideae</taxon>
        <taxon>Cardueae</taxon>
        <taxon>Centaureinae</taxon>
        <taxon>Centaurea</taxon>
    </lineage>
</organism>
<dbReference type="AlphaFoldDB" id="A0AA38TS95"/>
<evidence type="ECO:0000313" key="2">
    <source>
        <dbReference type="EMBL" id="KAJ9566158.1"/>
    </source>
</evidence>
<dbReference type="EMBL" id="JARYMX010000001">
    <property type="protein sequence ID" value="KAJ9566158.1"/>
    <property type="molecule type" value="Genomic_DNA"/>
</dbReference>
<evidence type="ECO:0000313" key="3">
    <source>
        <dbReference type="Proteomes" id="UP001172457"/>
    </source>
</evidence>
<dbReference type="Proteomes" id="UP001172457">
    <property type="component" value="Chromosome 1"/>
</dbReference>
<accession>A0AA38TS95</accession>
<protein>
    <submittedName>
        <fullName evidence="2">Uncharacterized protein</fullName>
    </submittedName>
</protein>
<comment type="caution">
    <text evidence="2">The sequence shown here is derived from an EMBL/GenBank/DDBJ whole genome shotgun (WGS) entry which is preliminary data.</text>
</comment>
<feature type="compositionally biased region" description="Polar residues" evidence="1">
    <location>
        <begin position="460"/>
        <end position="478"/>
    </location>
</feature>
<reference evidence="2" key="1">
    <citation type="submission" date="2023-03" db="EMBL/GenBank/DDBJ databases">
        <title>Chromosome-scale reference genome and RAD-based genetic map of yellow starthistle (Centaurea solstitialis) reveal putative structural variation and QTLs associated with invader traits.</title>
        <authorList>
            <person name="Reatini B."/>
            <person name="Cang F.A."/>
            <person name="Jiang Q."/>
            <person name="Mckibben M.T.W."/>
            <person name="Barker M.S."/>
            <person name="Rieseberg L.H."/>
            <person name="Dlugosch K.M."/>
        </authorList>
    </citation>
    <scope>NUCLEOTIDE SEQUENCE</scope>
    <source>
        <strain evidence="2">CAN-66</strain>
        <tissue evidence="2">Leaf</tissue>
    </source>
</reference>